<evidence type="ECO:0000313" key="7">
    <source>
        <dbReference type="EMBL" id="OHB15948.1"/>
    </source>
</evidence>
<dbReference type="GO" id="GO:0022625">
    <property type="term" value="C:cytosolic large ribosomal subunit"/>
    <property type="evidence" value="ECO:0007669"/>
    <property type="project" value="TreeGrafter"/>
</dbReference>
<evidence type="ECO:0000256" key="4">
    <source>
        <dbReference type="ARBA" id="ARBA00035494"/>
    </source>
</evidence>
<sequence>MRHHNANRKFSRVRKVRKALVNSLARSLVLHQKMRTTEPKAKEIRPFVEKLVTKGKLQTVAARRAIIEKIGQNATKILMDTLSKKYKDQNGGYLRITKTKPRLSDGSKMATISFI</sequence>
<dbReference type="GO" id="GO:0006412">
    <property type="term" value="P:translation"/>
    <property type="evidence" value="ECO:0007669"/>
    <property type="project" value="InterPro"/>
</dbReference>
<dbReference type="SUPFAM" id="SSF64263">
    <property type="entry name" value="Prokaryotic ribosomal protein L17"/>
    <property type="match status" value="1"/>
</dbReference>
<dbReference type="GO" id="GO:0003735">
    <property type="term" value="F:structural constituent of ribosome"/>
    <property type="evidence" value="ECO:0007669"/>
    <property type="project" value="InterPro"/>
</dbReference>
<evidence type="ECO:0000256" key="1">
    <source>
        <dbReference type="ARBA" id="ARBA00008777"/>
    </source>
</evidence>
<dbReference type="EMBL" id="MHWW01000004">
    <property type="protein sequence ID" value="OHB15948.1"/>
    <property type="molecule type" value="Genomic_DNA"/>
</dbReference>
<evidence type="ECO:0000256" key="5">
    <source>
        <dbReference type="RuleBase" id="RU000660"/>
    </source>
</evidence>
<evidence type="ECO:0000256" key="6">
    <source>
        <dbReference type="RuleBase" id="RU000661"/>
    </source>
</evidence>
<evidence type="ECO:0000313" key="8">
    <source>
        <dbReference type="Proteomes" id="UP000177697"/>
    </source>
</evidence>
<keyword evidence="2 5" id="KW-0689">Ribosomal protein</keyword>
<reference evidence="7 8" key="1">
    <citation type="journal article" date="2016" name="Nat. Commun.">
        <title>Thousands of microbial genomes shed light on interconnected biogeochemical processes in an aquifer system.</title>
        <authorList>
            <person name="Anantharaman K."/>
            <person name="Brown C.T."/>
            <person name="Hug L.A."/>
            <person name="Sharon I."/>
            <person name="Castelle C.J."/>
            <person name="Probst A.J."/>
            <person name="Thomas B.C."/>
            <person name="Singh A."/>
            <person name="Wilkins M.J."/>
            <person name="Karaoz U."/>
            <person name="Brodie E.L."/>
            <person name="Williams K.H."/>
            <person name="Hubbard S.S."/>
            <person name="Banfield J.F."/>
        </authorList>
    </citation>
    <scope>NUCLEOTIDE SEQUENCE [LARGE SCALE GENOMIC DNA]</scope>
</reference>
<dbReference type="Pfam" id="PF01196">
    <property type="entry name" value="Ribosomal_L17"/>
    <property type="match status" value="1"/>
</dbReference>
<evidence type="ECO:0000256" key="3">
    <source>
        <dbReference type="ARBA" id="ARBA00023274"/>
    </source>
</evidence>
<proteinExistence type="inferred from homology"/>
<dbReference type="Proteomes" id="UP000177697">
    <property type="component" value="Unassembled WGS sequence"/>
</dbReference>
<dbReference type="NCBIfam" id="TIGR00059">
    <property type="entry name" value="L17"/>
    <property type="match status" value="1"/>
</dbReference>
<dbReference type="PANTHER" id="PTHR14413:SF16">
    <property type="entry name" value="LARGE RIBOSOMAL SUBUNIT PROTEIN BL17M"/>
    <property type="match status" value="1"/>
</dbReference>
<dbReference type="AlphaFoldDB" id="A0A1G2V2U5"/>
<name>A0A1G2V2U5_9BACT</name>
<accession>A0A1G2V2U5</accession>
<protein>
    <recommendedName>
        <fullName evidence="4 6">50S ribosomal protein L17</fullName>
    </recommendedName>
</protein>
<dbReference type="InterPro" id="IPR000456">
    <property type="entry name" value="Ribosomal_bL17"/>
</dbReference>
<comment type="caution">
    <text evidence="7">The sequence shown here is derived from an EMBL/GenBank/DDBJ whole genome shotgun (WGS) entry which is preliminary data.</text>
</comment>
<evidence type="ECO:0000256" key="2">
    <source>
        <dbReference type="ARBA" id="ARBA00022980"/>
    </source>
</evidence>
<keyword evidence="3 5" id="KW-0687">Ribonucleoprotein</keyword>
<comment type="similarity">
    <text evidence="1 5">Belongs to the bacterial ribosomal protein bL17 family.</text>
</comment>
<dbReference type="Gene3D" id="3.90.1030.10">
    <property type="entry name" value="Ribosomal protein L17"/>
    <property type="match status" value="1"/>
</dbReference>
<dbReference type="PANTHER" id="PTHR14413">
    <property type="entry name" value="RIBOSOMAL PROTEIN L17"/>
    <property type="match status" value="1"/>
</dbReference>
<gene>
    <name evidence="7" type="ORF">A2431_03655</name>
</gene>
<dbReference type="InterPro" id="IPR036373">
    <property type="entry name" value="Ribosomal_bL17_sf"/>
</dbReference>
<organism evidence="7 8">
    <name type="scientific">Candidatus Zambryskibacteria bacterium RIFOXYC1_FULL_39_10</name>
    <dbReference type="NCBI Taxonomy" id="1802779"/>
    <lineage>
        <taxon>Bacteria</taxon>
        <taxon>Candidatus Zambryskiibacteriota</taxon>
    </lineage>
</organism>